<dbReference type="EMBL" id="CP020370">
    <property type="protein sequence ID" value="AUB80560.1"/>
    <property type="molecule type" value="Genomic_DNA"/>
</dbReference>
<evidence type="ECO:0000313" key="2">
    <source>
        <dbReference type="EMBL" id="AUB80560.1"/>
    </source>
</evidence>
<organism evidence="2 3">
    <name type="scientific">Candidatus Thiodictyon syntrophicum</name>
    <dbReference type="NCBI Taxonomy" id="1166950"/>
    <lineage>
        <taxon>Bacteria</taxon>
        <taxon>Pseudomonadati</taxon>
        <taxon>Pseudomonadota</taxon>
        <taxon>Gammaproteobacteria</taxon>
        <taxon>Chromatiales</taxon>
        <taxon>Chromatiaceae</taxon>
        <taxon>Thiodictyon</taxon>
    </lineage>
</organism>
<feature type="compositionally biased region" description="Basic and acidic residues" evidence="1">
    <location>
        <begin position="892"/>
        <end position="906"/>
    </location>
</feature>
<accession>A0A2K8U4Q1</accession>
<keyword evidence="3" id="KW-1185">Reference proteome</keyword>
<protein>
    <submittedName>
        <fullName evidence="2">Uncharacterized protein</fullName>
    </submittedName>
</protein>
<feature type="region of interest" description="Disordered" evidence="1">
    <location>
        <begin position="885"/>
        <end position="906"/>
    </location>
</feature>
<dbReference type="AlphaFoldDB" id="A0A2K8U4Q1"/>
<sequence length="906" mass="100464">MDNSPSFELRIIRVAWAKQDIPLAVEVAQYPIPLQPDGTGWIAEIAAYPVLPSAGGGQLAVQLPPGAPAPVLIAADDRPVPMVPIRAPDGPEWWIEKGKWRNAKNGNYHDAPLCRHAGDARLQVGDDRIRLQVYAPGFEGGDFDALLDEFRNGAWQLILEPSSPTRGTDRRADGGVDPVFLEAVSAFIRYAGRALDQPHRELREVRELQPIERVRPHTGTFRELATRGAPRRVSGRGHVASFDTPENRQLLAMCGRLGRTLRALNAGAQGAASDFIRRALADDDRTRLMTDTLGRSKVDARGLERFIAELESRLGLYGVAKNQLLIGSGSAQGAELLVIDNPMVDAARGKPGFWGIGVWGHGKRERVRLNFSSDTGTLASVFWKKNPYGKRNCYRLSGGFQHVNHGQSDAGDWSIWEVRFLNSIESDLEPGLRGEIDSLRGRQASLAQRDFLEFLNRRDAQDQSRDIEEAQRSAERLRAASAIWHGMVEQLTPLAHQVSTLETRAKKLSVRTARHSAFTGSMTYVLNPDYRAALGAYRRALDAAGLTSSQLDGLLRLEDLGILDLPTIYERWCLLRIVAVLREHFHLTPPADFRDRLLGCVTGQGTLSLRFAGPATGRDLLFEYQSGLPRTDRPESQWPRPDFALTVLPHSGWDTDTEPWSGNRWDADASAHPRLILDAKCKPFGWIGDKGAGPSLIDELDELIARRGYREPGDNRVFVLHPGRGADSGAAGSAYCHYGGAHLVPEAETRPVWDQENPDHRHGAVLLRPGVSDPLARLILMHLYLGLDDSLGAYDNRSPRYPLICPACGGTEMMDRPPPGTPETDRPGRACWCRACGRMLVWNVSAGCGTHLFKLGGYWTFHETHPLDPYNICCPHCGDYMPIASEDPGPDEFDRRYDQRKPPWPR</sequence>
<proteinExistence type="predicted"/>
<evidence type="ECO:0000256" key="1">
    <source>
        <dbReference type="SAM" id="MobiDB-lite"/>
    </source>
</evidence>
<dbReference type="KEGG" id="tsy:THSYN_06070"/>
<dbReference type="Proteomes" id="UP000232638">
    <property type="component" value="Chromosome"/>
</dbReference>
<name>A0A2K8U4Q1_9GAMM</name>
<gene>
    <name evidence="2" type="ORF">THSYN_06070</name>
</gene>
<evidence type="ECO:0000313" key="3">
    <source>
        <dbReference type="Proteomes" id="UP000232638"/>
    </source>
</evidence>
<reference evidence="2 3" key="1">
    <citation type="submission" date="2017-03" db="EMBL/GenBank/DDBJ databases">
        <title>Complete genome sequence of Candidatus 'Thiodictyon syntrophicum' sp. nov. strain Cad16T, a photolithoautotroph purple sulfur bacterium isolated from an alpine meromictic lake.</title>
        <authorList>
            <person name="Luedin S.M."/>
            <person name="Pothier J.F."/>
            <person name="Danza F."/>
            <person name="Storelli N."/>
            <person name="Wittwer M."/>
            <person name="Tonolla M."/>
        </authorList>
    </citation>
    <scope>NUCLEOTIDE SEQUENCE [LARGE SCALE GENOMIC DNA]</scope>
    <source>
        <strain evidence="2 3">Cad16T</strain>
    </source>
</reference>